<organism evidence="1 2">
    <name type="scientific">Levilactobacillus koreensis</name>
    <dbReference type="NCBI Taxonomy" id="637971"/>
    <lineage>
        <taxon>Bacteria</taxon>
        <taxon>Bacillati</taxon>
        <taxon>Bacillota</taxon>
        <taxon>Bacilli</taxon>
        <taxon>Lactobacillales</taxon>
        <taxon>Lactobacillaceae</taxon>
        <taxon>Levilactobacillus</taxon>
    </lineage>
</organism>
<evidence type="ECO:0000313" key="1">
    <source>
        <dbReference type="EMBL" id="AKP64927.1"/>
    </source>
</evidence>
<dbReference type="Proteomes" id="UP000036000">
    <property type="component" value="Chromosome"/>
</dbReference>
<sequence>MQPAGESLAVGVRVSHRFGQRSLPNKMGVNRSARMGNSFNGGAYMVRFKALRARRASQSV</sequence>
<evidence type="ECO:0000313" key="2">
    <source>
        <dbReference type="Proteomes" id="UP000036000"/>
    </source>
</evidence>
<proteinExistence type="predicted"/>
<name>A0AAC8UWF3_9LACO</name>
<gene>
    <name evidence="1" type="ORF">ABN16_07890</name>
</gene>
<dbReference type="EMBL" id="CP012033">
    <property type="protein sequence ID" value="AKP64927.1"/>
    <property type="molecule type" value="Genomic_DNA"/>
</dbReference>
<dbReference type="AlphaFoldDB" id="A0AAC8UWF3"/>
<protein>
    <submittedName>
        <fullName evidence="1">Uncharacterized protein</fullName>
    </submittedName>
</protein>
<dbReference type="KEGG" id="lko:ABN16_07890"/>
<keyword evidence="2" id="KW-1185">Reference proteome</keyword>
<reference evidence="1 2" key="1">
    <citation type="submission" date="2015-07" db="EMBL/GenBank/DDBJ databases">
        <title>Lactobacillus korensis/26-25/ whole genome sequencing.</title>
        <authorList>
            <person name="Kim M.K."/>
            <person name="Im W.-T."/>
            <person name="Srinivasan S."/>
            <person name="Lee J.-J."/>
        </authorList>
    </citation>
    <scope>NUCLEOTIDE SEQUENCE [LARGE SCALE GENOMIC DNA]</scope>
    <source>
        <strain evidence="1 2">26-25</strain>
    </source>
</reference>
<accession>A0AAC8UWF3</accession>